<gene>
    <name evidence="2" type="ORF">FYJ69_09455</name>
</gene>
<sequence>MPPRGSCAFDRSDLEVSVICPNCGSNVPDGLKKCPACHADMDRVVVERDADETWCKSCGSLVPRGELVCPCCGMPVDSGDDRDFAERAIEAGDATGDLSSDSEQTNVMPRIESAIPSEDDETSTVAEHDRLPRAKVMIITLATAVAAVSGLVLLITHPWNPGAFDDRAKTDASTSMAGYPGAIKELKGQDKGSSQKSAKSGDDATYEALSKAYKRLKTLEKKVDENEDLFNDVAYSGSQEQRNSGKSKAEAISLEISNLIGDIKDVDVTSGTYAEDEKNLLTLGNYMRNRMDALYEAWKRSAMSDNPQTDKSLIEEPLKDGGASVTASYKKLFEDNYDDWKPTKKSSQ</sequence>
<name>A0A6N7WWW0_9ACTN</name>
<dbReference type="Proteomes" id="UP000434342">
    <property type="component" value="Unassembled WGS sequence"/>
</dbReference>
<protein>
    <submittedName>
        <fullName evidence="2">Zinc ribbon domain-containing protein</fullName>
    </submittedName>
</protein>
<feature type="domain" description="DZANK-type" evidence="1">
    <location>
        <begin position="20"/>
        <end position="73"/>
    </location>
</feature>
<evidence type="ECO:0000259" key="1">
    <source>
        <dbReference type="Pfam" id="PF12773"/>
    </source>
</evidence>
<comment type="caution">
    <text evidence="2">The sequence shown here is derived from an EMBL/GenBank/DDBJ whole genome shotgun (WGS) entry which is preliminary data.</text>
</comment>
<evidence type="ECO:0000313" key="3">
    <source>
        <dbReference type="Proteomes" id="UP000434342"/>
    </source>
</evidence>
<evidence type="ECO:0000313" key="2">
    <source>
        <dbReference type="EMBL" id="MST61110.1"/>
    </source>
</evidence>
<organism evidence="2 3">
    <name type="scientific">Parafannyhessea umbonata</name>
    <dbReference type="NCBI Taxonomy" id="604330"/>
    <lineage>
        <taxon>Bacteria</taxon>
        <taxon>Bacillati</taxon>
        <taxon>Actinomycetota</taxon>
        <taxon>Coriobacteriia</taxon>
        <taxon>Coriobacteriales</taxon>
        <taxon>Atopobiaceae</taxon>
        <taxon>Parafannyhessea</taxon>
    </lineage>
</organism>
<proteinExistence type="predicted"/>
<dbReference type="AlphaFoldDB" id="A0A6N7WWW0"/>
<reference evidence="2 3" key="1">
    <citation type="submission" date="2019-08" db="EMBL/GenBank/DDBJ databases">
        <title>In-depth cultivation of the pig gut microbiome towards novel bacterial diversity and tailored functional studies.</title>
        <authorList>
            <person name="Wylensek D."/>
            <person name="Hitch T.C.A."/>
            <person name="Clavel T."/>
        </authorList>
    </citation>
    <scope>NUCLEOTIDE SEQUENCE [LARGE SCALE GENOMIC DNA]</scope>
    <source>
        <strain evidence="2 3">WB01_CNA04</strain>
    </source>
</reference>
<dbReference type="Pfam" id="PF12773">
    <property type="entry name" value="DZR"/>
    <property type="match status" value="1"/>
</dbReference>
<accession>A0A6N7WWW0</accession>
<dbReference type="InterPro" id="IPR025874">
    <property type="entry name" value="DZR"/>
</dbReference>
<dbReference type="EMBL" id="VUND01000003">
    <property type="protein sequence ID" value="MST61110.1"/>
    <property type="molecule type" value="Genomic_DNA"/>
</dbReference>
<dbReference type="RefSeq" id="WP_154542223.1">
    <property type="nucleotide sequence ID" value="NZ_VUND01000003.1"/>
</dbReference>